<comment type="similarity">
    <text evidence="5">Belongs to the cyclophilin-type PPIase family. PPIase D subfamily.</text>
</comment>
<comment type="catalytic activity">
    <reaction evidence="13">
        <text>a D-aminoacyl-tRNA + H2O = a tRNA + a D-alpha-amino acid + H(+)</text>
        <dbReference type="Rhea" id="RHEA:13953"/>
        <dbReference type="Rhea" id="RHEA-COMP:10123"/>
        <dbReference type="Rhea" id="RHEA-COMP:10124"/>
        <dbReference type="ChEBI" id="CHEBI:15377"/>
        <dbReference type="ChEBI" id="CHEBI:15378"/>
        <dbReference type="ChEBI" id="CHEBI:59871"/>
        <dbReference type="ChEBI" id="CHEBI:78442"/>
        <dbReference type="ChEBI" id="CHEBI:79333"/>
        <dbReference type="EC" id="3.1.1.96"/>
    </reaction>
</comment>
<dbReference type="EMBL" id="GG663378">
    <property type="protein sequence ID" value="EEH03192.1"/>
    <property type="molecule type" value="Genomic_DNA"/>
</dbReference>
<keyword evidence="11 18" id="KW-0413">Isomerase</keyword>
<evidence type="ECO:0000256" key="5">
    <source>
        <dbReference type="ARBA" id="ARBA00010898"/>
    </source>
</evidence>
<dbReference type="PANTHER" id="PTHR11071:SF561">
    <property type="entry name" value="PEPTIDYL-PROLYL CIS-TRANS ISOMERASE D-RELATED"/>
    <property type="match status" value="1"/>
</dbReference>
<keyword evidence="15" id="KW-0820">tRNA-binding</keyword>
<feature type="repeat" description="TPR" evidence="14">
    <location>
        <begin position="619"/>
        <end position="652"/>
    </location>
</feature>
<comment type="subcellular location">
    <subcellularLocation>
        <location evidence="3 15">Cytoplasm</location>
    </subcellularLocation>
</comment>
<evidence type="ECO:0000256" key="16">
    <source>
        <dbReference type="SAM" id="MobiDB-lite"/>
    </source>
</evidence>
<dbReference type="FunFam" id="3.50.80.10:FF:000001">
    <property type="entry name" value="D-aminoacyl-tRNA deacylase"/>
    <property type="match status" value="1"/>
</dbReference>
<comment type="similarity">
    <text evidence="4 15">Belongs to the DTD family.</text>
</comment>
<dbReference type="Gene3D" id="1.25.40.10">
    <property type="entry name" value="Tetratricopeptide repeat domain"/>
    <property type="match status" value="1"/>
</dbReference>
<evidence type="ECO:0000256" key="6">
    <source>
        <dbReference type="ARBA" id="ARBA00020007"/>
    </source>
</evidence>
<dbReference type="STRING" id="447093.C0NZE4"/>
<protein>
    <recommendedName>
        <fullName evidence="6 15">D-aminoacyl-tRNA deacylase</fullName>
        <ecNumber evidence="15">3.1.1.96</ecNumber>
    </recommendedName>
</protein>
<evidence type="ECO:0000256" key="12">
    <source>
        <dbReference type="ARBA" id="ARBA00047676"/>
    </source>
</evidence>
<evidence type="ECO:0000256" key="15">
    <source>
        <dbReference type="RuleBase" id="RU003470"/>
    </source>
</evidence>
<dbReference type="Proteomes" id="UP000001631">
    <property type="component" value="Unassembled WGS sequence"/>
</dbReference>
<evidence type="ECO:0000313" key="19">
    <source>
        <dbReference type="Proteomes" id="UP000001631"/>
    </source>
</evidence>
<dbReference type="GO" id="GO:0000049">
    <property type="term" value="F:tRNA binding"/>
    <property type="evidence" value="ECO:0007669"/>
    <property type="project" value="UniProtKB-KW"/>
</dbReference>
<gene>
    <name evidence="18" type="ORF">HCBG_08524</name>
</gene>
<dbReference type="GO" id="GO:0051499">
    <property type="term" value="F:D-aminoacyl-tRNA deacylase activity"/>
    <property type="evidence" value="ECO:0007669"/>
    <property type="project" value="UniProtKB-EC"/>
</dbReference>
<dbReference type="NCBIfam" id="TIGR00256">
    <property type="entry name" value="D-aminoacyl-tRNA deacylase"/>
    <property type="match status" value="1"/>
</dbReference>
<name>C0NZE4_AJECG</name>
<dbReference type="InParanoid" id="C0NZE4"/>
<evidence type="ECO:0000256" key="14">
    <source>
        <dbReference type="PROSITE-ProRule" id="PRU00339"/>
    </source>
</evidence>
<dbReference type="InterPro" id="IPR019734">
    <property type="entry name" value="TPR_rpt"/>
</dbReference>
<feature type="compositionally biased region" description="Gly residues" evidence="16">
    <location>
        <begin position="160"/>
        <end position="176"/>
    </location>
</feature>
<dbReference type="PANTHER" id="PTHR11071">
    <property type="entry name" value="PEPTIDYL-PROLYL CIS-TRANS ISOMERASE"/>
    <property type="match status" value="1"/>
</dbReference>
<dbReference type="InterPro" id="IPR011990">
    <property type="entry name" value="TPR-like_helical_dom_sf"/>
</dbReference>
<evidence type="ECO:0000256" key="10">
    <source>
        <dbReference type="ARBA" id="ARBA00023110"/>
    </source>
</evidence>
<keyword evidence="10" id="KW-0697">Rotamase</keyword>
<feature type="region of interest" description="Disordered" evidence="16">
    <location>
        <begin position="149"/>
        <end position="183"/>
    </location>
</feature>
<dbReference type="PROSITE" id="PS00170">
    <property type="entry name" value="CSA_PPIASE_1"/>
    <property type="match status" value="1"/>
</dbReference>
<keyword evidence="9 14" id="KW-0802">TPR repeat</keyword>
<dbReference type="Pfam" id="PF02580">
    <property type="entry name" value="Tyr_Deacylase"/>
    <property type="match status" value="1"/>
</dbReference>
<keyword evidence="15" id="KW-0378">Hydrolase</keyword>
<dbReference type="CDD" id="cd01926">
    <property type="entry name" value="cyclophilin_ABH_like"/>
    <property type="match status" value="1"/>
</dbReference>
<dbReference type="FunFam" id="1.25.40.10:FF:000029">
    <property type="entry name" value="peptidyl-prolyl cis-trans isomerase D"/>
    <property type="match status" value="1"/>
</dbReference>
<comment type="catalytic activity">
    <reaction evidence="12">
        <text>glycyl-tRNA(Ala) + H2O = tRNA(Ala) + glycine + H(+)</text>
        <dbReference type="Rhea" id="RHEA:53744"/>
        <dbReference type="Rhea" id="RHEA-COMP:9657"/>
        <dbReference type="Rhea" id="RHEA-COMP:13640"/>
        <dbReference type="ChEBI" id="CHEBI:15377"/>
        <dbReference type="ChEBI" id="CHEBI:15378"/>
        <dbReference type="ChEBI" id="CHEBI:57305"/>
        <dbReference type="ChEBI" id="CHEBI:78442"/>
        <dbReference type="ChEBI" id="CHEBI:78522"/>
        <dbReference type="EC" id="3.1.1.96"/>
    </reaction>
</comment>
<dbReference type="FunFam" id="2.40.100.10:FF:000009">
    <property type="entry name" value="Peptidyl-prolyl cis-trans isomerase D"/>
    <property type="match status" value="1"/>
</dbReference>
<dbReference type="RefSeq" id="XP_045283673.1">
    <property type="nucleotide sequence ID" value="XM_045435573.1"/>
</dbReference>
<dbReference type="GeneID" id="69041540"/>
<dbReference type="CDD" id="cd00563">
    <property type="entry name" value="Dtyr_deacylase"/>
    <property type="match status" value="1"/>
</dbReference>
<dbReference type="PRINTS" id="PR00153">
    <property type="entry name" value="CSAPPISMRASE"/>
</dbReference>
<evidence type="ECO:0000256" key="3">
    <source>
        <dbReference type="ARBA" id="ARBA00004496"/>
    </source>
</evidence>
<evidence type="ECO:0000256" key="1">
    <source>
        <dbReference type="ARBA" id="ARBA00000971"/>
    </source>
</evidence>
<evidence type="ECO:0000259" key="17">
    <source>
        <dbReference type="PROSITE" id="PS50072"/>
    </source>
</evidence>
<keyword evidence="15" id="KW-0694">RNA-binding</keyword>
<keyword evidence="8" id="KW-0677">Repeat</keyword>
<dbReference type="SMART" id="SM00028">
    <property type="entry name" value="TPR"/>
    <property type="match status" value="2"/>
</dbReference>
<comment type="catalytic activity">
    <reaction evidence="1">
        <text>[protein]-peptidylproline (omega=180) = [protein]-peptidylproline (omega=0)</text>
        <dbReference type="Rhea" id="RHEA:16237"/>
        <dbReference type="Rhea" id="RHEA-COMP:10747"/>
        <dbReference type="Rhea" id="RHEA-COMP:10748"/>
        <dbReference type="ChEBI" id="CHEBI:83833"/>
        <dbReference type="ChEBI" id="CHEBI:83834"/>
        <dbReference type="EC" id="5.2.1.8"/>
    </reaction>
</comment>
<proteinExistence type="inferred from homology"/>
<dbReference type="InterPro" id="IPR029000">
    <property type="entry name" value="Cyclophilin-like_dom_sf"/>
</dbReference>
<dbReference type="HAMAP" id="MF_00518">
    <property type="entry name" value="Deacylase_Dtd"/>
    <property type="match status" value="1"/>
</dbReference>
<dbReference type="InterPro" id="IPR002130">
    <property type="entry name" value="Cyclophilin-type_PPIase_dom"/>
</dbReference>
<dbReference type="Gene3D" id="3.50.80.10">
    <property type="entry name" value="D-tyrosyl-tRNA(Tyr) deacylase"/>
    <property type="match status" value="1"/>
</dbReference>
<evidence type="ECO:0000256" key="11">
    <source>
        <dbReference type="ARBA" id="ARBA00023235"/>
    </source>
</evidence>
<dbReference type="GO" id="GO:0005737">
    <property type="term" value="C:cytoplasm"/>
    <property type="evidence" value="ECO:0007669"/>
    <property type="project" value="UniProtKB-SubCell"/>
</dbReference>
<dbReference type="SUPFAM" id="SSF69500">
    <property type="entry name" value="DTD-like"/>
    <property type="match status" value="1"/>
</dbReference>
<evidence type="ECO:0000256" key="7">
    <source>
        <dbReference type="ARBA" id="ARBA00022490"/>
    </source>
</evidence>
<dbReference type="GO" id="GO:0106026">
    <property type="term" value="F:Gly-tRNA(Ala) deacylase activity"/>
    <property type="evidence" value="ECO:0007669"/>
    <property type="project" value="RHEA"/>
</dbReference>
<dbReference type="SUPFAM" id="SSF50891">
    <property type="entry name" value="Cyclophilin-like"/>
    <property type="match status" value="1"/>
</dbReference>
<keyword evidence="7 15" id="KW-0963">Cytoplasm</keyword>
<evidence type="ECO:0000256" key="13">
    <source>
        <dbReference type="ARBA" id="ARBA00048018"/>
    </source>
</evidence>
<comment type="function">
    <text evidence="2">PPIases accelerate the folding of proteins. It catalyzes the cis-trans isomerization of proline imidic peptide bonds in oligopeptides.</text>
</comment>
<feature type="domain" description="PPIase cyclophilin-type" evidence="17">
    <location>
        <begin position="320"/>
        <end position="484"/>
    </location>
</feature>
<dbReference type="PROSITE" id="PS50005">
    <property type="entry name" value="TPR"/>
    <property type="match status" value="1"/>
</dbReference>
<dbReference type="GO" id="GO:0003755">
    <property type="term" value="F:peptidyl-prolyl cis-trans isomerase activity"/>
    <property type="evidence" value="ECO:0007669"/>
    <property type="project" value="UniProtKB-KW"/>
</dbReference>
<evidence type="ECO:0000256" key="4">
    <source>
        <dbReference type="ARBA" id="ARBA00009673"/>
    </source>
</evidence>
<reference evidence="18" key="1">
    <citation type="submission" date="2009-02" db="EMBL/GenBank/DDBJ databases">
        <title>The Genome Sequence of Ajellomyces capsulatus strain G186AR.</title>
        <authorList>
            <consortium name="The Broad Institute Genome Sequencing Platform"/>
            <person name="Champion M."/>
            <person name="Cuomo C."/>
            <person name="Ma L.-J."/>
            <person name="Henn M.R."/>
            <person name="Sil A."/>
            <person name="Goldman B."/>
            <person name="Young S.K."/>
            <person name="Kodira C.D."/>
            <person name="Zeng Q."/>
            <person name="Koehrsen M."/>
            <person name="Alvarado L."/>
            <person name="Berlin A."/>
            <person name="Borenstein D."/>
            <person name="Chen Z."/>
            <person name="Engels R."/>
            <person name="Freedman E."/>
            <person name="Gellesch M."/>
            <person name="Goldberg J."/>
            <person name="Griggs A."/>
            <person name="Gujja S."/>
            <person name="Heiman D."/>
            <person name="Hepburn T."/>
            <person name="Howarth C."/>
            <person name="Jen D."/>
            <person name="Larson L."/>
            <person name="Lewis B."/>
            <person name="Mehta T."/>
            <person name="Park D."/>
            <person name="Pearson M."/>
            <person name="Roberts A."/>
            <person name="Saif S."/>
            <person name="Shea T."/>
            <person name="Shenoy N."/>
            <person name="Sisk P."/>
            <person name="Stolte C."/>
            <person name="Sykes S."/>
            <person name="Walk T."/>
            <person name="White J."/>
            <person name="Yandava C."/>
            <person name="Klein B."/>
            <person name="McEwen J.G."/>
            <person name="Puccia R."/>
            <person name="Goldman G.H."/>
            <person name="Felipe M.S."/>
            <person name="Nino-Vega G."/>
            <person name="San-Blas G."/>
            <person name="Taylor J."/>
            <person name="Mendoza L."/>
            <person name="Galagan J."/>
            <person name="Nusbaum C."/>
            <person name="Birren B."/>
        </authorList>
    </citation>
    <scope>NUCLEOTIDE SEQUENCE</scope>
    <source>
        <strain evidence="18">G186AR</strain>
    </source>
</reference>
<dbReference type="Pfam" id="PF00160">
    <property type="entry name" value="Pro_isomerase"/>
    <property type="match status" value="1"/>
</dbReference>
<dbReference type="GO" id="GO:0016018">
    <property type="term" value="F:cyclosporin A binding"/>
    <property type="evidence" value="ECO:0007669"/>
    <property type="project" value="TreeGrafter"/>
</dbReference>
<evidence type="ECO:0000313" key="18">
    <source>
        <dbReference type="EMBL" id="EEH03192.1"/>
    </source>
</evidence>
<dbReference type="AlphaFoldDB" id="C0NZE4"/>
<dbReference type="InterPro" id="IPR020892">
    <property type="entry name" value="Cyclophilin-type_PPIase_CS"/>
</dbReference>
<dbReference type="InterPro" id="IPR003732">
    <property type="entry name" value="Daa-tRNA_deacyls_DTD"/>
</dbReference>
<dbReference type="VEuPathDB" id="FungiDB:I7I50_00146"/>
<dbReference type="GO" id="GO:0042026">
    <property type="term" value="P:protein refolding"/>
    <property type="evidence" value="ECO:0007669"/>
    <property type="project" value="UniProtKB-ARBA"/>
</dbReference>
<evidence type="ECO:0000256" key="2">
    <source>
        <dbReference type="ARBA" id="ARBA00002388"/>
    </source>
</evidence>
<organism evidence="18 19">
    <name type="scientific">Ajellomyces capsulatus (strain G186AR / H82 / ATCC MYA-2454 / RMSCC 2432)</name>
    <name type="common">Darling's disease fungus</name>
    <name type="synonym">Histoplasma capsulatum</name>
    <dbReference type="NCBI Taxonomy" id="447093"/>
    <lineage>
        <taxon>Eukaryota</taxon>
        <taxon>Fungi</taxon>
        <taxon>Dikarya</taxon>
        <taxon>Ascomycota</taxon>
        <taxon>Pezizomycotina</taxon>
        <taxon>Eurotiomycetes</taxon>
        <taxon>Eurotiomycetidae</taxon>
        <taxon>Onygenales</taxon>
        <taxon>Ajellomycetaceae</taxon>
        <taxon>Histoplasma</taxon>
    </lineage>
</organism>
<keyword evidence="19" id="KW-1185">Reference proteome</keyword>
<accession>C0NZE4</accession>
<dbReference type="PROSITE" id="PS50072">
    <property type="entry name" value="CSA_PPIASE_2"/>
    <property type="match status" value="1"/>
</dbReference>
<dbReference type="SUPFAM" id="SSF48452">
    <property type="entry name" value="TPR-like"/>
    <property type="match status" value="1"/>
</dbReference>
<sequence length="682" mass="74561">MKAVLQRVTSASVTVDKTLISSIGRGLLVFAAVGPDDTQKDAESLAAKVLKVKIWPDEAGGTWKKSVQDIQGEVLCVSQFTLLAQIKKGNKPDFHHAADATKAKELYDHFYNKVGELYSVERVKNGVFQAMMEVGLVNDGPVTIQIDTALPKKEPKKPGVGNGNGNGFGDGDGDGNGQSRDPTAHQLEQDNIQDLSIYPSISRIRSGGEFALFDCAWKLLQGSRISTNKQQQKPPQNPTSLCISGFTLNCCTLTRYCCLLSVSLLSTAPTFTSSSWPKLQVLVLYSRPAICFAWRGSPLSPGGLPKSLTTPRVAGRPRVFFDIQVGKRPEGRIVFELFTDVVPKTAENFRALCTGEKGEGKSGKPLCYKGSIFHRIIKQFMIQGGDFTAFNGTGGESIYGEKFPDENFELKHDRPFLLSMANSGPGTNGSQFFITTVPTPHLDGKHVVFGEVISGKGLVRKIEKAPTDSGDKPHMEVKVVDCGQLIGDAYETATQSSVDETGDKYEDYPEDAGKEFSGEEYYKIACDLKDYGNKAFKAGNVDLGLDKYQKGLRYLNEYPETSDSDPPELAEQMAMLRFTLHSNSALLANKLKQFEDGRSWAGFALENAAAAKAKDADKAKAYYRRAMALVGLKDDEEALKDLAEAAKLAPGDAAITNETARVKKAIADQQRKEKEMLKKFFK</sequence>
<dbReference type="Gene3D" id="2.40.100.10">
    <property type="entry name" value="Cyclophilin-like"/>
    <property type="match status" value="1"/>
</dbReference>
<dbReference type="InterPro" id="IPR023509">
    <property type="entry name" value="DTD-like_sf"/>
</dbReference>
<dbReference type="EC" id="3.1.1.96" evidence="15"/>
<dbReference type="GO" id="GO:0051082">
    <property type="term" value="F:unfolded protein binding"/>
    <property type="evidence" value="ECO:0007669"/>
    <property type="project" value="UniProtKB-ARBA"/>
</dbReference>
<evidence type="ECO:0000256" key="8">
    <source>
        <dbReference type="ARBA" id="ARBA00022737"/>
    </source>
</evidence>
<dbReference type="FunCoup" id="C0NZE4">
    <property type="interactions" value="1019"/>
</dbReference>
<evidence type="ECO:0000256" key="9">
    <source>
        <dbReference type="ARBA" id="ARBA00022803"/>
    </source>
</evidence>
<dbReference type="HOGENOM" id="CLU_012062_37_4_1"/>